<feature type="region of interest" description="Disordered" evidence="1">
    <location>
        <begin position="59"/>
        <end position="91"/>
    </location>
</feature>
<dbReference type="InterPro" id="IPR009060">
    <property type="entry name" value="UBA-like_sf"/>
</dbReference>
<keyword evidence="3" id="KW-1185">Reference proteome</keyword>
<dbReference type="KEGG" id="pmrn:116938254"/>
<proteinExistence type="predicted"/>
<feature type="region of interest" description="Disordered" evidence="1">
    <location>
        <begin position="1"/>
        <end position="23"/>
    </location>
</feature>
<reference evidence="4" key="1">
    <citation type="submission" date="2025-08" db="UniProtKB">
        <authorList>
            <consortium name="RefSeq"/>
        </authorList>
    </citation>
    <scope>IDENTIFICATION</scope>
    <source>
        <tissue evidence="4">Sperm</tissue>
    </source>
</reference>
<name>A0AAJ7WKL9_PETMA</name>
<evidence type="ECO:0000313" key="4">
    <source>
        <dbReference type="RefSeq" id="XP_032801244.1"/>
    </source>
</evidence>
<dbReference type="Gene3D" id="1.10.8.10">
    <property type="entry name" value="DNA helicase RuvA subunit, C-terminal domain"/>
    <property type="match status" value="1"/>
</dbReference>
<protein>
    <submittedName>
        <fullName evidence="4">FAS-associated factor 2-like</fullName>
    </submittedName>
</protein>
<sequence length="102" mass="11559">MQDADRAAGEEEAEGALTPEQTEKLLQFQDLTGMESMEQCRRTLQQHQWNIEAAVQDRLNEQEGVPRVFDPPPPPPRPPPTPQTHPADPRVYSYVVRASTPR</sequence>
<organism evidence="3 4">
    <name type="scientific">Petromyzon marinus</name>
    <name type="common">Sea lamprey</name>
    <dbReference type="NCBI Taxonomy" id="7757"/>
    <lineage>
        <taxon>Eukaryota</taxon>
        <taxon>Metazoa</taxon>
        <taxon>Chordata</taxon>
        <taxon>Craniata</taxon>
        <taxon>Vertebrata</taxon>
        <taxon>Cyclostomata</taxon>
        <taxon>Hyperoartia</taxon>
        <taxon>Petromyzontiformes</taxon>
        <taxon>Petromyzontidae</taxon>
        <taxon>Petromyzon</taxon>
    </lineage>
</organism>
<evidence type="ECO:0000313" key="3">
    <source>
        <dbReference type="Proteomes" id="UP001318040"/>
    </source>
</evidence>
<dbReference type="Pfam" id="PF22566">
    <property type="entry name" value="UBA_8"/>
    <property type="match status" value="1"/>
</dbReference>
<dbReference type="InterPro" id="IPR054109">
    <property type="entry name" value="UBA_8"/>
</dbReference>
<feature type="non-terminal residue" evidence="4">
    <location>
        <position position="102"/>
    </location>
</feature>
<dbReference type="AlphaFoldDB" id="A0AAJ7WKL9"/>
<dbReference type="Proteomes" id="UP001318040">
    <property type="component" value="Unplaced"/>
</dbReference>
<gene>
    <name evidence="4" type="primary">LOC116938254</name>
</gene>
<dbReference type="SUPFAM" id="SSF46934">
    <property type="entry name" value="UBA-like"/>
    <property type="match status" value="1"/>
</dbReference>
<dbReference type="RefSeq" id="XP_032801244.1">
    <property type="nucleotide sequence ID" value="XM_032945353.1"/>
</dbReference>
<dbReference type="CTD" id="23197"/>
<evidence type="ECO:0000259" key="2">
    <source>
        <dbReference type="Pfam" id="PF22566"/>
    </source>
</evidence>
<feature type="compositionally biased region" description="Pro residues" evidence="1">
    <location>
        <begin position="69"/>
        <end position="83"/>
    </location>
</feature>
<evidence type="ECO:0000256" key="1">
    <source>
        <dbReference type="SAM" id="MobiDB-lite"/>
    </source>
</evidence>
<accession>A0AAJ7WKL9</accession>
<feature type="domain" description="UBA-like" evidence="2">
    <location>
        <begin position="20"/>
        <end position="64"/>
    </location>
</feature>